<dbReference type="Proteomes" id="UP000436088">
    <property type="component" value="Unassembled WGS sequence"/>
</dbReference>
<proteinExistence type="predicted"/>
<name>A0A6A2YTV1_HIBSY</name>
<keyword evidence="4 5" id="KW-0472">Membrane</keyword>
<gene>
    <name evidence="6" type="ORF">F3Y22_tig00111234pilonHSYRG00153</name>
</gene>
<evidence type="ECO:0008006" key="8">
    <source>
        <dbReference type="Google" id="ProtNLM"/>
    </source>
</evidence>
<dbReference type="AlphaFoldDB" id="A0A6A2YTV1"/>
<evidence type="ECO:0000256" key="1">
    <source>
        <dbReference type="ARBA" id="ARBA00004141"/>
    </source>
</evidence>
<evidence type="ECO:0000256" key="2">
    <source>
        <dbReference type="ARBA" id="ARBA00022692"/>
    </source>
</evidence>
<organism evidence="6 7">
    <name type="scientific">Hibiscus syriacus</name>
    <name type="common">Rose of Sharon</name>
    <dbReference type="NCBI Taxonomy" id="106335"/>
    <lineage>
        <taxon>Eukaryota</taxon>
        <taxon>Viridiplantae</taxon>
        <taxon>Streptophyta</taxon>
        <taxon>Embryophyta</taxon>
        <taxon>Tracheophyta</taxon>
        <taxon>Spermatophyta</taxon>
        <taxon>Magnoliopsida</taxon>
        <taxon>eudicotyledons</taxon>
        <taxon>Gunneridae</taxon>
        <taxon>Pentapetalae</taxon>
        <taxon>rosids</taxon>
        <taxon>malvids</taxon>
        <taxon>Malvales</taxon>
        <taxon>Malvaceae</taxon>
        <taxon>Malvoideae</taxon>
        <taxon>Hibiscus</taxon>
    </lineage>
</organism>
<evidence type="ECO:0000313" key="7">
    <source>
        <dbReference type="Proteomes" id="UP000436088"/>
    </source>
</evidence>
<evidence type="ECO:0000313" key="6">
    <source>
        <dbReference type="EMBL" id="KAE8682898.1"/>
    </source>
</evidence>
<evidence type="ECO:0000256" key="4">
    <source>
        <dbReference type="ARBA" id="ARBA00023136"/>
    </source>
</evidence>
<comment type="caution">
    <text evidence="6">The sequence shown here is derived from an EMBL/GenBank/DDBJ whole genome shotgun (WGS) entry which is preliminary data.</text>
</comment>
<dbReference type="GO" id="GO:0016020">
    <property type="term" value="C:membrane"/>
    <property type="evidence" value="ECO:0007669"/>
    <property type="project" value="UniProtKB-SubCell"/>
</dbReference>
<keyword evidence="3 5" id="KW-1133">Transmembrane helix</keyword>
<dbReference type="PANTHER" id="PTHR11132">
    <property type="entry name" value="SOLUTE CARRIER FAMILY 35"/>
    <property type="match status" value="1"/>
</dbReference>
<dbReference type="EMBL" id="VEPZ02001277">
    <property type="protein sequence ID" value="KAE8682898.1"/>
    <property type="molecule type" value="Genomic_DNA"/>
</dbReference>
<protein>
    <recommendedName>
        <fullName evidence="8">Sugar phosphate transporter domain-containing protein</fullName>
    </recommendedName>
</protein>
<comment type="subcellular location">
    <subcellularLocation>
        <location evidence="1">Membrane</location>
        <topology evidence="1">Multi-pass membrane protein</topology>
    </subcellularLocation>
</comment>
<feature type="transmembrane region" description="Helical" evidence="5">
    <location>
        <begin position="124"/>
        <end position="148"/>
    </location>
</feature>
<dbReference type="InterPro" id="IPR050186">
    <property type="entry name" value="TPT_transporter"/>
</dbReference>
<evidence type="ECO:0000256" key="5">
    <source>
        <dbReference type="SAM" id="Phobius"/>
    </source>
</evidence>
<feature type="transmembrane region" description="Helical" evidence="5">
    <location>
        <begin position="93"/>
        <end position="112"/>
    </location>
</feature>
<evidence type="ECO:0000256" key="3">
    <source>
        <dbReference type="ARBA" id="ARBA00022989"/>
    </source>
</evidence>
<reference evidence="6" key="1">
    <citation type="submission" date="2019-09" db="EMBL/GenBank/DDBJ databases">
        <title>Draft genome information of white flower Hibiscus syriacus.</title>
        <authorList>
            <person name="Kim Y.-M."/>
        </authorList>
    </citation>
    <scope>NUCLEOTIDE SEQUENCE [LARGE SCALE GENOMIC DNA]</scope>
    <source>
        <strain evidence="6">YM2019G1</strain>
    </source>
</reference>
<accession>A0A6A2YTV1</accession>
<keyword evidence="7" id="KW-1185">Reference proteome</keyword>
<sequence>MLCSSMFLYAMKRWKIISFTEVEPESITSNPVTLVPVKTLLHTLPLAVSYLLYMLVTMESVRDINVPMYTTLRWTTVAFTMTVEFLLTGRKHSSYVVGSVGIIIFGAFVAGARDLSFDAYSYTIVFIANICTAIYLASIAQISIILFYSPLSPMNVYFLFTY</sequence>
<keyword evidence="2 5" id="KW-0812">Transmembrane</keyword>